<evidence type="ECO:0000259" key="9">
    <source>
        <dbReference type="PROSITE" id="PS50873"/>
    </source>
</evidence>
<evidence type="ECO:0000256" key="8">
    <source>
        <dbReference type="ARBA" id="ARBA00023004"/>
    </source>
</evidence>
<dbReference type="OrthoDB" id="2113341at2759"/>
<dbReference type="InterPro" id="IPR002016">
    <property type="entry name" value="Haem_peroxidase"/>
</dbReference>
<dbReference type="EMBL" id="JACGCM010000304">
    <property type="protein sequence ID" value="KAF6174044.1"/>
    <property type="molecule type" value="Genomic_DNA"/>
</dbReference>
<accession>A0A7J7P4H6</accession>
<keyword evidence="8" id="KW-0408">Iron</keyword>
<organism evidence="10 11">
    <name type="scientific">Kingdonia uniflora</name>
    <dbReference type="NCBI Taxonomy" id="39325"/>
    <lineage>
        <taxon>Eukaryota</taxon>
        <taxon>Viridiplantae</taxon>
        <taxon>Streptophyta</taxon>
        <taxon>Embryophyta</taxon>
        <taxon>Tracheophyta</taxon>
        <taxon>Spermatophyta</taxon>
        <taxon>Magnoliopsida</taxon>
        <taxon>Ranunculales</taxon>
        <taxon>Circaeasteraceae</taxon>
        <taxon>Kingdonia</taxon>
    </lineage>
</organism>
<dbReference type="GO" id="GO:0046872">
    <property type="term" value="F:metal ion binding"/>
    <property type="evidence" value="ECO:0007669"/>
    <property type="project" value="UniProtKB-KW"/>
</dbReference>
<keyword evidence="7" id="KW-0560">Oxidoreductase</keyword>
<sequence length="79" mass="8679">MLNTIPLLDRFTHITLPPLNRFLASTIYNNGSTDARVTSYSTSPSTFLSNFAVAMVKMGNISPLTGKSGQIRTDCRKIN</sequence>
<dbReference type="GO" id="GO:0020037">
    <property type="term" value="F:heme binding"/>
    <property type="evidence" value="ECO:0007669"/>
    <property type="project" value="InterPro"/>
</dbReference>
<keyword evidence="11" id="KW-1185">Reference proteome</keyword>
<dbReference type="SUPFAM" id="SSF48113">
    <property type="entry name" value="Heme-dependent peroxidases"/>
    <property type="match status" value="1"/>
</dbReference>
<evidence type="ECO:0000256" key="2">
    <source>
        <dbReference type="ARBA" id="ARBA00001913"/>
    </source>
</evidence>
<evidence type="ECO:0000256" key="3">
    <source>
        <dbReference type="ARBA" id="ARBA00001970"/>
    </source>
</evidence>
<evidence type="ECO:0000313" key="10">
    <source>
        <dbReference type="EMBL" id="KAF6174044.1"/>
    </source>
</evidence>
<name>A0A7J7P4H6_9MAGN</name>
<keyword evidence="6" id="KW-0479">Metal-binding</keyword>
<evidence type="ECO:0000256" key="6">
    <source>
        <dbReference type="ARBA" id="ARBA00022723"/>
    </source>
</evidence>
<comment type="catalytic activity">
    <reaction evidence="1">
        <text>2 a phenolic donor + H2O2 = 2 a phenolic radical donor + 2 H2O</text>
        <dbReference type="Rhea" id="RHEA:56136"/>
        <dbReference type="ChEBI" id="CHEBI:15377"/>
        <dbReference type="ChEBI" id="CHEBI:16240"/>
        <dbReference type="ChEBI" id="CHEBI:139520"/>
        <dbReference type="ChEBI" id="CHEBI:139521"/>
        <dbReference type="EC" id="1.11.1.7"/>
    </reaction>
</comment>
<dbReference type="PANTHER" id="PTHR31388:SF257">
    <property type="entry name" value="PEROXIDASE"/>
    <property type="match status" value="1"/>
</dbReference>
<dbReference type="GO" id="GO:0006979">
    <property type="term" value="P:response to oxidative stress"/>
    <property type="evidence" value="ECO:0007669"/>
    <property type="project" value="InterPro"/>
</dbReference>
<evidence type="ECO:0000256" key="5">
    <source>
        <dbReference type="ARBA" id="ARBA00022617"/>
    </source>
</evidence>
<dbReference type="InterPro" id="IPR000823">
    <property type="entry name" value="Peroxidase_pln"/>
</dbReference>
<dbReference type="PROSITE" id="PS50873">
    <property type="entry name" value="PEROXIDASE_4"/>
    <property type="match status" value="1"/>
</dbReference>
<keyword evidence="4" id="KW-0575">Peroxidase</keyword>
<protein>
    <recommendedName>
        <fullName evidence="9">Plant heme peroxidase family profile domain-containing protein</fullName>
    </recommendedName>
</protein>
<dbReference type="GO" id="GO:0140825">
    <property type="term" value="F:lactoperoxidase activity"/>
    <property type="evidence" value="ECO:0007669"/>
    <property type="project" value="UniProtKB-EC"/>
</dbReference>
<feature type="domain" description="Plant heme peroxidase family profile" evidence="9">
    <location>
        <begin position="25"/>
        <end position="79"/>
    </location>
</feature>
<dbReference type="Proteomes" id="UP000541444">
    <property type="component" value="Unassembled WGS sequence"/>
</dbReference>
<dbReference type="AlphaFoldDB" id="A0A7J7P4H6"/>
<dbReference type="Gene3D" id="1.10.520.10">
    <property type="match status" value="1"/>
</dbReference>
<dbReference type="InterPro" id="IPR010255">
    <property type="entry name" value="Haem_peroxidase_sf"/>
</dbReference>
<reference evidence="10 11" key="1">
    <citation type="journal article" date="2020" name="IScience">
        <title>Genome Sequencing of the Endangered Kingdonia uniflora (Circaeasteraceae, Ranunculales) Reveals Potential Mechanisms of Evolutionary Specialization.</title>
        <authorList>
            <person name="Sun Y."/>
            <person name="Deng T."/>
            <person name="Zhang A."/>
            <person name="Moore M.J."/>
            <person name="Landis J.B."/>
            <person name="Lin N."/>
            <person name="Zhang H."/>
            <person name="Zhang X."/>
            <person name="Huang J."/>
            <person name="Zhang X."/>
            <person name="Sun H."/>
            <person name="Wang H."/>
        </authorList>
    </citation>
    <scope>NUCLEOTIDE SEQUENCE [LARGE SCALE GENOMIC DNA]</scope>
    <source>
        <strain evidence="10">TB1705</strain>
        <tissue evidence="10">Leaf</tissue>
    </source>
</reference>
<proteinExistence type="predicted"/>
<evidence type="ECO:0000256" key="7">
    <source>
        <dbReference type="ARBA" id="ARBA00023002"/>
    </source>
</evidence>
<keyword evidence="5" id="KW-0349">Heme</keyword>
<evidence type="ECO:0000256" key="4">
    <source>
        <dbReference type="ARBA" id="ARBA00022559"/>
    </source>
</evidence>
<gene>
    <name evidence="10" type="ORF">GIB67_020226</name>
</gene>
<comment type="caution">
    <text evidence="10">The sequence shown here is derived from an EMBL/GenBank/DDBJ whole genome shotgun (WGS) entry which is preliminary data.</text>
</comment>
<comment type="cofactor">
    <cofactor evidence="3">
        <name>heme b</name>
        <dbReference type="ChEBI" id="CHEBI:60344"/>
    </cofactor>
</comment>
<evidence type="ECO:0000313" key="11">
    <source>
        <dbReference type="Proteomes" id="UP000541444"/>
    </source>
</evidence>
<dbReference type="PANTHER" id="PTHR31388">
    <property type="entry name" value="PEROXIDASE 72-RELATED"/>
    <property type="match status" value="1"/>
</dbReference>
<evidence type="ECO:0000256" key="1">
    <source>
        <dbReference type="ARBA" id="ARBA00000189"/>
    </source>
</evidence>
<comment type="cofactor">
    <cofactor evidence="2">
        <name>Ca(2+)</name>
        <dbReference type="ChEBI" id="CHEBI:29108"/>
    </cofactor>
</comment>